<reference evidence="3 4" key="1">
    <citation type="submission" date="2011-02" db="EMBL/GenBank/DDBJ databases">
        <title>The Genome Sequence of Sphaeroforma arctica JP610.</title>
        <authorList>
            <consortium name="The Broad Institute Genome Sequencing Platform"/>
            <person name="Russ C."/>
            <person name="Cuomo C."/>
            <person name="Young S.K."/>
            <person name="Zeng Q."/>
            <person name="Gargeya S."/>
            <person name="Alvarado L."/>
            <person name="Berlin A."/>
            <person name="Chapman S.B."/>
            <person name="Chen Z."/>
            <person name="Freedman E."/>
            <person name="Gellesch M."/>
            <person name="Goldberg J."/>
            <person name="Griggs A."/>
            <person name="Gujja S."/>
            <person name="Heilman E."/>
            <person name="Heiman D."/>
            <person name="Howarth C."/>
            <person name="Mehta T."/>
            <person name="Neiman D."/>
            <person name="Pearson M."/>
            <person name="Roberts A."/>
            <person name="Saif S."/>
            <person name="Shea T."/>
            <person name="Shenoy N."/>
            <person name="Sisk P."/>
            <person name="Stolte C."/>
            <person name="Sykes S."/>
            <person name="White J."/>
            <person name="Yandava C."/>
            <person name="Burger G."/>
            <person name="Gray M.W."/>
            <person name="Holland P.W.H."/>
            <person name="King N."/>
            <person name="Lang F.B.F."/>
            <person name="Roger A.J."/>
            <person name="Ruiz-Trillo I."/>
            <person name="Haas B."/>
            <person name="Nusbaum C."/>
            <person name="Birren B."/>
        </authorList>
    </citation>
    <scope>NUCLEOTIDE SEQUENCE [LARGE SCALE GENOMIC DNA]</scope>
    <source>
        <strain evidence="3 4">JP610</strain>
    </source>
</reference>
<evidence type="ECO:0000256" key="2">
    <source>
        <dbReference type="SAM" id="Phobius"/>
    </source>
</evidence>
<dbReference type="GO" id="GO:0015297">
    <property type="term" value="F:antiporter activity"/>
    <property type="evidence" value="ECO:0007669"/>
    <property type="project" value="InterPro"/>
</dbReference>
<feature type="non-terminal residue" evidence="3">
    <location>
        <position position="69"/>
    </location>
</feature>
<evidence type="ECO:0000313" key="4">
    <source>
        <dbReference type="Proteomes" id="UP000054560"/>
    </source>
</evidence>
<name>A0A0L0EYK3_9EUKA</name>
<keyword evidence="2" id="KW-0812">Transmembrane</keyword>
<dbReference type="GeneID" id="25918532"/>
<organism evidence="3 4">
    <name type="scientific">Sphaeroforma arctica JP610</name>
    <dbReference type="NCBI Taxonomy" id="667725"/>
    <lineage>
        <taxon>Eukaryota</taxon>
        <taxon>Ichthyosporea</taxon>
        <taxon>Ichthyophonida</taxon>
        <taxon>Sphaeroforma</taxon>
    </lineage>
</organism>
<dbReference type="EMBL" id="KQ254849">
    <property type="protein sequence ID" value="KNC69464.1"/>
    <property type="molecule type" value="Genomic_DNA"/>
</dbReference>
<feature type="transmembrane region" description="Helical" evidence="2">
    <location>
        <begin position="22"/>
        <end position="40"/>
    </location>
</feature>
<dbReference type="GO" id="GO:0042910">
    <property type="term" value="F:xenobiotic transmembrane transporter activity"/>
    <property type="evidence" value="ECO:0007669"/>
    <property type="project" value="InterPro"/>
</dbReference>
<comment type="similarity">
    <text evidence="1">Belongs to the multi antimicrobial extrusion (MATE) (TC 2.A.66.1) family.</text>
</comment>
<dbReference type="Pfam" id="PF01554">
    <property type="entry name" value="MatE"/>
    <property type="match status" value="1"/>
</dbReference>
<dbReference type="GO" id="GO:0016020">
    <property type="term" value="C:membrane"/>
    <property type="evidence" value="ECO:0007669"/>
    <property type="project" value="InterPro"/>
</dbReference>
<dbReference type="Proteomes" id="UP000054560">
    <property type="component" value="Unassembled WGS sequence"/>
</dbReference>
<sequence length="69" mass="7793">MVGSAYIGQGHLSRMKVLCKRLLVLGVSTGTIAMVLMVVFERRFISFFTSDEKAIDNLHHVWLLLALMQ</sequence>
<keyword evidence="2" id="KW-0472">Membrane</keyword>
<dbReference type="RefSeq" id="XP_014143366.1">
    <property type="nucleotide sequence ID" value="XM_014287891.1"/>
</dbReference>
<keyword evidence="4" id="KW-1185">Reference proteome</keyword>
<proteinExistence type="inferred from homology"/>
<protein>
    <submittedName>
        <fullName evidence="3">Uncharacterized protein</fullName>
    </submittedName>
</protein>
<evidence type="ECO:0000256" key="1">
    <source>
        <dbReference type="ARBA" id="ARBA00010199"/>
    </source>
</evidence>
<keyword evidence="2" id="KW-1133">Transmembrane helix</keyword>
<dbReference type="AlphaFoldDB" id="A0A0L0EYK3"/>
<accession>A0A0L0EYK3</accession>
<evidence type="ECO:0000313" key="3">
    <source>
        <dbReference type="EMBL" id="KNC69464.1"/>
    </source>
</evidence>
<dbReference type="InterPro" id="IPR002528">
    <property type="entry name" value="MATE_fam"/>
</dbReference>
<gene>
    <name evidence="3" type="ORF">SARC_18028</name>
</gene>